<feature type="region of interest" description="Disordered" evidence="1">
    <location>
        <begin position="1429"/>
        <end position="1455"/>
    </location>
</feature>
<dbReference type="EMBL" id="GDHF01023823">
    <property type="protein sequence ID" value="JAI28491.1"/>
    <property type="molecule type" value="Transcribed_RNA"/>
</dbReference>
<feature type="compositionally biased region" description="Basic and acidic residues" evidence="1">
    <location>
        <begin position="637"/>
        <end position="649"/>
    </location>
</feature>
<feature type="compositionally biased region" description="Acidic residues" evidence="1">
    <location>
        <begin position="668"/>
        <end position="677"/>
    </location>
</feature>
<feature type="region of interest" description="Disordered" evidence="1">
    <location>
        <begin position="1362"/>
        <end position="1386"/>
    </location>
</feature>
<name>A0A0K8UPH7_BACLA</name>
<feature type="compositionally biased region" description="Basic residues" evidence="1">
    <location>
        <begin position="148"/>
        <end position="159"/>
    </location>
</feature>
<feature type="region of interest" description="Disordered" evidence="1">
    <location>
        <begin position="1209"/>
        <end position="1229"/>
    </location>
</feature>
<feature type="compositionally biased region" description="Basic and acidic residues" evidence="1">
    <location>
        <begin position="960"/>
        <end position="986"/>
    </location>
</feature>
<feature type="compositionally biased region" description="Basic and acidic residues" evidence="1">
    <location>
        <begin position="286"/>
        <end position="318"/>
    </location>
</feature>
<protein>
    <submittedName>
        <fullName evidence="2">Protein slender lobes</fullName>
    </submittedName>
</protein>
<feature type="compositionally biased region" description="Basic and acidic residues" evidence="1">
    <location>
        <begin position="247"/>
        <end position="275"/>
    </location>
</feature>
<feature type="compositionally biased region" description="Basic and acidic residues" evidence="1">
    <location>
        <begin position="448"/>
        <end position="473"/>
    </location>
</feature>
<feature type="compositionally biased region" description="Polar residues" evidence="1">
    <location>
        <begin position="591"/>
        <end position="601"/>
    </location>
</feature>
<feature type="region of interest" description="Disordered" evidence="1">
    <location>
        <begin position="423"/>
        <end position="986"/>
    </location>
</feature>
<accession>A0A0K8UPH7</accession>
<organism evidence="2">
    <name type="scientific">Bactrocera latifrons</name>
    <name type="common">Malaysian fruit fly</name>
    <name type="synonym">Chaetodacus latifrons</name>
    <dbReference type="NCBI Taxonomy" id="174628"/>
    <lineage>
        <taxon>Eukaryota</taxon>
        <taxon>Metazoa</taxon>
        <taxon>Ecdysozoa</taxon>
        <taxon>Arthropoda</taxon>
        <taxon>Hexapoda</taxon>
        <taxon>Insecta</taxon>
        <taxon>Pterygota</taxon>
        <taxon>Neoptera</taxon>
        <taxon>Endopterygota</taxon>
        <taxon>Diptera</taxon>
        <taxon>Brachycera</taxon>
        <taxon>Muscomorpha</taxon>
        <taxon>Tephritoidea</taxon>
        <taxon>Tephritidae</taxon>
        <taxon>Bactrocera</taxon>
        <taxon>Bactrocera</taxon>
    </lineage>
</organism>
<feature type="compositionally biased region" description="Polar residues" evidence="1">
    <location>
        <begin position="565"/>
        <end position="582"/>
    </location>
</feature>
<evidence type="ECO:0000313" key="2">
    <source>
        <dbReference type="EMBL" id="JAI28491.1"/>
    </source>
</evidence>
<feature type="compositionally biased region" description="Basic and acidic residues" evidence="1">
    <location>
        <begin position="875"/>
        <end position="908"/>
    </location>
</feature>
<feature type="compositionally biased region" description="Acidic residues" evidence="1">
    <location>
        <begin position="1142"/>
        <end position="1151"/>
    </location>
</feature>
<feature type="compositionally biased region" description="Basic and acidic residues" evidence="1">
    <location>
        <begin position="534"/>
        <end position="564"/>
    </location>
</feature>
<feature type="compositionally biased region" description="Basic and acidic residues" evidence="1">
    <location>
        <begin position="848"/>
        <end position="857"/>
    </location>
</feature>
<feature type="region of interest" description="Disordered" evidence="1">
    <location>
        <begin position="1"/>
        <end position="351"/>
    </location>
</feature>
<feature type="compositionally biased region" description="Acidic residues" evidence="1">
    <location>
        <begin position="728"/>
        <end position="748"/>
    </location>
</feature>
<feature type="compositionally biased region" description="Polar residues" evidence="1">
    <location>
        <begin position="341"/>
        <end position="351"/>
    </location>
</feature>
<feature type="region of interest" description="Disordered" evidence="1">
    <location>
        <begin position="1318"/>
        <end position="1350"/>
    </location>
</feature>
<feature type="region of interest" description="Disordered" evidence="1">
    <location>
        <begin position="1140"/>
        <end position="1167"/>
    </location>
</feature>
<feature type="region of interest" description="Disordered" evidence="1">
    <location>
        <begin position="1265"/>
        <end position="1304"/>
    </location>
</feature>
<feature type="compositionally biased region" description="Acidic residues" evidence="1">
    <location>
        <begin position="165"/>
        <end position="179"/>
    </location>
</feature>
<feature type="compositionally biased region" description="Polar residues" evidence="1">
    <location>
        <begin position="909"/>
        <end position="946"/>
    </location>
</feature>
<feature type="region of interest" description="Disordered" evidence="1">
    <location>
        <begin position="1039"/>
        <end position="1065"/>
    </location>
</feature>
<feature type="compositionally biased region" description="Basic and acidic residues" evidence="1">
    <location>
        <begin position="428"/>
        <end position="441"/>
    </location>
</feature>
<feature type="compositionally biased region" description="Polar residues" evidence="1">
    <location>
        <begin position="788"/>
        <end position="816"/>
    </location>
</feature>
<sequence>MENLEDTSTGGRVTRSLRKRLTSVDSDASSRPSTPQLTKLTSIPETSSPSRALRGRRNSTTLTATPSKTPAKSKTSTINESNEAEYVPAKRTTRKSSVSAADLHTPSLDNLLPKENETNEINTRGTPARRTKRLTSQTEVEKTPRSGAARKKPGPKSRRSKQDSDSDSDIEVINLEDEPTDSKEKVNSTTPIVKEHSMKTPVRTSPRLKAKSISPKENTDIETIDLSEDIRTSHDTEECDSTSTVSKRKETNENLEIPDTKMESSDTNDEKKVELESLESSLTEDAVVKETVPKDLSNKSDSFDHNDAKVDDTAKSPHETLSSLNSSGAFVESVHNDEKVNTTAKSPHTSLSLLNSSEPIVKSVVMLEKLSPNVIDKICHKTSTVISPPNSKSVTFTDMEVDDEVKSSYPKTPASIKRKSYIDIDSTNDSKDQPFKSDKESNGSFEDASTKMETSKDHNANDSKESVEFHDAANDVEEINNSKEANEIVTDYTPQKRKLSTKLQSSTPMIDSVSNSKTNTENLVTNSPIIINTSEERDSNAKKVSPVKEDETTTSQHDQKDLTMNDKNVSLTVAPTNLSNGSENKDDLFSKSWTHNVSGCATSDGKIDTLVVTTNDKETMPQPLKVEDEPNSSPNVDTRKEIPNENDEQKEQEEEEEDAESFQKLEFVDDEAMEVDDNYQSGDSMDEEERKEMLENEIVDEGESIGSEDTEESNEEDDEDNASFITSDSEESLLEYSDIDEGNDEYLEDNAKNSNKKNSRNRILITSESEDDDNPNISRTNSEKTKKINISNQRNRILSSSESETEQQVKIQTEQVNGKRKSSVNSEKPLTFEVSRMIDDTTDDDDNSKDASERQHSMETTVNIESKCFNDQESETQREKNIQENDKSVNDCNNKENSRVEPETRCETKLNNSLKWNPNSETANANGISGTVESTMSSTAQQMMTNDQKRRRSKSLSRSICEKIPDDKNEESHNESTECDKEDNNKFMESSIRKSINSGHESNKTAATMEDAAIISTEIKNVSSNDSDSSENTIERLIVDEGNKSNDLDDLQSQNESNNDEDIEIPETQEVGQALEEESADESLAEETVEELTIGKSGLKLKNSGLSLSFCQAKQKRITVKDRIRHSSFSIGVRVTKTEDINQMEESDSSEAEEKEKSLSSDGSGQSFIDKQDEEELEKLAHSCVQFPTQHGKRKSMLSTFAQDNKEYQEIKKKSKRNSLQSISNEDFNPSKSLLENIEEQKRKSKKSRLSKSFCDPIQNEMETLADSGVSDDASNKSEKCNRKSLQSTELGMHSTKSKSRLSKSLCDHIQDEIETLADSGDSDVANNTHTEKSNRKSLQNTSKSRLSKSFCGPIQEQAKTIADSSCSEDSVDEPTNKGEINGPTPREVITIKNKKKDIGRILDRCDEILDAANRAKLESKQNYKKSRLIIPKSKKESKHSLRSDEESANDAPVLKKDMKQSKEKTALALEQAFKASAKILLKEASKAKKEKLSLPINEEKCDDKRLPMQLLESISDSQSHTAMKKSKRERAREPLVQRLNCITGEIVEEVVSPPKKKRAILNRIELPTGTVLEEPVTPKKKINNSGFRESPITPRTLGFKVRHILTAGQDKVPQLPTSHSVGRKRKQKIVDPKLVLPKPQWSQSGVFLEEGLPTPKIQGMDTMQACGPGVNAATLNALNFKTSTLFRNNVPREASNELLKRKERQYVRSRF</sequence>
<reference evidence="2" key="1">
    <citation type="submission" date="2015-06" db="EMBL/GenBank/DDBJ databases">
        <authorList>
            <person name="Hoefler B.C."/>
            <person name="Straight P.D."/>
        </authorList>
    </citation>
    <scope>NUCLEOTIDE SEQUENCE</scope>
</reference>
<proteinExistence type="predicted"/>
<feature type="compositionally biased region" description="Acidic residues" evidence="1">
    <location>
        <begin position="650"/>
        <end position="660"/>
    </location>
</feature>
<feature type="compositionally biased region" description="Polar residues" evidence="1">
    <location>
        <begin position="319"/>
        <end position="328"/>
    </location>
</feature>
<feature type="compositionally biased region" description="Polar residues" evidence="1">
    <location>
        <begin position="1218"/>
        <end position="1229"/>
    </location>
</feature>
<feature type="compositionally biased region" description="Polar residues" evidence="1">
    <location>
        <begin position="1"/>
        <end position="11"/>
    </location>
</feature>
<feature type="compositionally biased region" description="Polar residues" evidence="1">
    <location>
        <begin position="501"/>
        <end position="533"/>
    </location>
</feature>
<feature type="compositionally biased region" description="Acidic residues" evidence="1">
    <location>
        <begin position="695"/>
        <end position="721"/>
    </location>
</feature>
<evidence type="ECO:0000256" key="1">
    <source>
        <dbReference type="SAM" id="MobiDB-lite"/>
    </source>
</evidence>
<gene>
    <name evidence="2" type="primary">sle_1</name>
    <name evidence="2" type="ORF">c0_g1_i1</name>
</gene>
<feature type="compositionally biased region" description="Polar residues" evidence="1">
    <location>
        <begin position="23"/>
        <end position="50"/>
    </location>
</feature>
<feature type="compositionally biased region" description="Polar residues" evidence="1">
    <location>
        <begin position="58"/>
        <end position="81"/>
    </location>
</feature>
<dbReference type="OrthoDB" id="8070558at2759"/>